<evidence type="ECO:0000313" key="8">
    <source>
        <dbReference type="EMBL" id="QKE90267.1"/>
    </source>
</evidence>
<dbReference type="CDD" id="cd00887">
    <property type="entry name" value="MoeA"/>
    <property type="match status" value="1"/>
</dbReference>
<dbReference type="InterPro" id="IPR001453">
    <property type="entry name" value="MoaB/Mog_dom"/>
</dbReference>
<dbReference type="Gene3D" id="3.90.105.10">
    <property type="entry name" value="Molybdopterin biosynthesis moea protein, domain 2"/>
    <property type="match status" value="1"/>
</dbReference>
<name>A0A6M8HPQ1_9PROT</name>
<evidence type="ECO:0000313" key="9">
    <source>
        <dbReference type="Proteomes" id="UP000500767"/>
    </source>
</evidence>
<dbReference type="PANTHER" id="PTHR10192:SF5">
    <property type="entry name" value="GEPHYRIN"/>
    <property type="match status" value="1"/>
</dbReference>
<keyword evidence="4 6" id="KW-0501">Molybdenum cofactor biosynthesis</keyword>
<dbReference type="SUPFAM" id="SSF53218">
    <property type="entry name" value="Molybdenum cofactor biosynthesis proteins"/>
    <property type="match status" value="1"/>
</dbReference>
<dbReference type="AlphaFoldDB" id="A0A6M8HPQ1"/>
<dbReference type="GO" id="GO:0005829">
    <property type="term" value="C:cytosol"/>
    <property type="evidence" value="ECO:0007669"/>
    <property type="project" value="TreeGrafter"/>
</dbReference>
<dbReference type="Gene3D" id="2.170.190.11">
    <property type="entry name" value="Molybdopterin biosynthesis moea protein, domain 3"/>
    <property type="match status" value="1"/>
</dbReference>
<dbReference type="InterPro" id="IPR036135">
    <property type="entry name" value="MoeA_linker/N_sf"/>
</dbReference>
<keyword evidence="6 8" id="KW-0808">Transferase</keyword>
<dbReference type="Proteomes" id="UP000500767">
    <property type="component" value="Chromosome"/>
</dbReference>
<dbReference type="Pfam" id="PF03453">
    <property type="entry name" value="MoeA_N"/>
    <property type="match status" value="1"/>
</dbReference>
<dbReference type="InterPro" id="IPR005110">
    <property type="entry name" value="MoeA_linker/N"/>
</dbReference>
<keyword evidence="9" id="KW-1185">Reference proteome</keyword>
<comment type="cofactor">
    <cofactor evidence="6">
        <name>Mg(2+)</name>
        <dbReference type="ChEBI" id="CHEBI:18420"/>
    </cofactor>
</comment>
<dbReference type="Gene3D" id="3.40.980.10">
    <property type="entry name" value="MoaB/Mog-like domain"/>
    <property type="match status" value="1"/>
</dbReference>
<keyword evidence="6" id="KW-0500">Molybdenum</keyword>
<comment type="similarity">
    <text evidence="3 6">Belongs to the MoeA family.</text>
</comment>
<dbReference type="NCBIfam" id="NF045515">
    <property type="entry name" value="Glp_gephyrin"/>
    <property type="match status" value="1"/>
</dbReference>
<dbReference type="PANTHER" id="PTHR10192">
    <property type="entry name" value="MOLYBDOPTERIN BIOSYNTHESIS PROTEIN"/>
    <property type="match status" value="1"/>
</dbReference>
<comment type="catalytic activity">
    <reaction evidence="5">
        <text>adenylyl-molybdopterin + molybdate = Mo-molybdopterin + AMP + H(+)</text>
        <dbReference type="Rhea" id="RHEA:35047"/>
        <dbReference type="ChEBI" id="CHEBI:15378"/>
        <dbReference type="ChEBI" id="CHEBI:36264"/>
        <dbReference type="ChEBI" id="CHEBI:62727"/>
        <dbReference type="ChEBI" id="CHEBI:71302"/>
        <dbReference type="ChEBI" id="CHEBI:456215"/>
        <dbReference type="EC" id="2.10.1.1"/>
    </reaction>
</comment>
<keyword evidence="6" id="KW-0479">Metal-binding</keyword>
<dbReference type="Pfam" id="PF03454">
    <property type="entry name" value="MoeA_C"/>
    <property type="match status" value="1"/>
</dbReference>
<evidence type="ECO:0000259" key="7">
    <source>
        <dbReference type="SMART" id="SM00852"/>
    </source>
</evidence>
<dbReference type="SUPFAM" id="SSF63882">
    <property type="entry name" value="MoeA N-terminal region -like"/>
    <property type="match status" value="1"/>
</dbReference>
<dbReference type="InterPro" id="IPR038987">
    <property type="entry name" value="MoeA-like"/>
</dbReference>
<dbReference type="RefSeq" id="WP_171834052.1">
    <property type="nucleotide sequence ID" value="NZ_CP053708.1"/>
</dbReference>
<evidence type="ECO:0000256" key="2">
    <source>
        <dbReference type="ARBA" id="ARBA00005046"/>
    </source>
</evidence>
<keyword evidence="6" id="KW-0460">Magnesium</keyword>
<organism evidence="8 9">
    <name type="scientific">Lichenicola cladoniae</name>
    <dbReference type="NCBI Taxonomy" id="1484109"/>
    <lineage>
        <taxon>Bacteria</taxon>
        <taxon>Pseudomonadati</taxon>
        <taxon>Pseudomonadota</taxon>
        <taxon>Alphaproteobacteria</taxon>
        <taxon>Acetobacterales</taxon>
        <taxon>Acetobacteraceae</taxon>
        <taxon>Lichenicola</taxon>
    </lineage>
</organism>
<dbReference type="EC" id="2.10.1.1" evidence="6"/>
<dbReference type="Pfam" id="PF00994">
    <property type="entry name" value="MoCF_biosynth"/>
    <property type="match status" value="1"/>
</dbReference>
<dbReference type="SMART" id="SM00852">
    <property type="entry name" value="MoCF_biosynth"/>
    <property type="match status" value="1"/>
</dbReference>
<comment type="pathway">
    <text evidence="2 6">Cofactor biosynthesis; molybdopterin biosynthesis.</text>
</comment>
<dbReference type="GO" id="GO:0061599">
    <property type="term" value="F:molybdopterin molybdotransferase activity"/>
    <property type="evidence" value="ECO:0007669"/>
    <property type="project" value="UniProtKB-UniRule"/>
</dbReference>
<evidence type="ECO:0000256" key="6">
    <source>
        <dbReference type="RuleBase" id="RU365090"/>
    </source>
</evidence>
<protein>
    <recommendedName>
        <fullName evidence="6">Molybdopterin molybdenumtransferase</fullName>
        <ecNumber evidence="6">2.10.1.1</ecNumber>
    </recommendedName>
</protein>
<dbReference type="KEGG" id="lck:HN018_09640"/>
<dbReference type="GO" id="GO:0006777">
    <property type="term" value="P:Mo-molybdopterin cofactor biosynthetic process"/>
    <property type="evidence" value="ECO:0007669"/>
    <property type="project" value="UniProtKB-UniRule"/>
</dbReference>
<dbReference type="GO" id="GO:0046872">
    <property type="term" value="F:metal ion binding"/>
    <property type="evidence" value="ECO:0007669"/>
    <property type="project" value="UniProtKB-UniRule"/>
</dbReference>
<evidence type="ECO:0000256" key="5">
    <source>
        <dbReference type="ARBA" id="ARBA00047317"/>
    </source>
</evidence>
<dbReference type="EMBL" id="CP053708">
    <property type="protein sequence ID" value="QKE90267.1"/>
    <property type="molecule type" value="Genomic_DNA"/>
</dbReference>
<reference evidence="8 9" key="1">
    <citation type="journal article" date="2014" name="World J. Microbiol. Biotechnol.">
        <title>Biodiversity and physiological characteristics of Antarctic and Arctic lichens-associated bacteria.</title>
        <authorList>
            <person name="Lee Y.M."/>
            <person name="Kim E.H."/>
            <person name="Lee H.K."/>
            <person name="Hong S.G."/>
        </authorList>
    </citation>
    <scope>NUCLEOTIDE SEQUENCE [LARGE SCALE GENOMIC DNA]</scope>
    <source>
        <strain evidence="8 9">PAMC 26569</strain>
    </source>
</reference>
<dbReference type="Gene3D" id="2.40.340.10">
    <property type="entry name" value="MoeA, C-terminal, domain IV"/>
    <property type="match status" value="1"/>
</dbReference>
<dbReference type="InterPro" id="IPR036425">
    <property type="entry name" value="MoaB/Mog-like_dom_sf"/>
</dbReference>
<proteinExistence type="inferred from homology"/>
<evidence type="ECO:0000256" key="1">
    <source>
        <dbReference type="ARBA" id="ARBA00002901"/>
    </source>
</evidence>
<dbReference type="SUPFAM" id="SSF63867">
    <property type="entry name" value="MoeA C-terminal domain-like"/>
    <property type="match status" value="1"/>
</dbReference>
<dbReference type="InterPro" id="IPR036688">
    <property type="entry name" value="MoeA_C_domain_IV_sf"/>
</dbReference>
<gene>
    <name evidence="8" type="ORF">HN018_09640</name>
</gene>
<sequence length="409" mass="42871">MLSVDEARRRILEDLRPLPAEIVSILDAWGRVAAAPLLARLNNPPNDISAMDGYAVRSADTVPGSFLSLTGEAPAGHPFAGTVGPGECVRLFTGSVMPDGADCVLIQENAERREQQVEVREAVTPARHIRRQGQDFLVGDVLVPAGRRLGARDVGVAAAGNHAWATVHRRPRIALLATGDELALPGEPIPPGGVTNSNTPMLAALVRAAGGDPVLLPLVRDDADAIARATDGLAGMDMLVTIGGASVGDYDLVQTALATRGLQVDFWKIAMRPGKPLMHGHIGAGDTRIPVLGLPGNPVSALVCSLLFLIPALQALSGETVFDPAGGLEREHASLATPLEANDQRADHLRASLTRAANGAFVVTPFSRQDSGMLRRLADCEALILRAPHAPAAAAGTDVEILRLDRLGI</sequence>
<dbReference type="InterPro" id="IPR005111">
    <property type="entry name" value="MoeA_C_domain_IV"/>
</dbReference>
<evidence type="ECO:0000256" key="3">
    <source>
        <dbReference type="ARBA" id="ARBA00010763"/>
    </source>
</evidence>
<accession>A0A6M8HPQ1</accession>
<feature type="domain" description="MoaB/Mog" evidence="7">
    <location>
        <begin position="174"/>
        <end position="315"/>
    </location>
</feature>
<dbReference type="UniPathway" id="UPA00344"/>
<comment type="function">
    <text evidence="1 6">Catalyzes the insertion of molybdate into adenylated molybdopterin with the concomitant release of AMP.</text>
</comment>
<evidence type="ECO:0000256" key="4">
    <source>
        <dbReference type="ARBA" id="ARBA00023150"/>
    </source>
</evidence>